<dbReference type="InterPro" id="IPR003607">
    <property type="entry name" value="HD/PDEase_dom"/>
</dbReference>
<dbReference type="EMBL" id="MFYX01000002">
    <property type="protein sequence ID" value="OGK07590.1"/>
    <property type="molecule type" value="Genomic_DNA"/>
</dbReference>
<dbReference type="InterPro" id="IPR013976">
    <property type="entry name" value="HDOD"/>
</dbReference>
<dbReference type="SUPFAM" id="SSF52172">
    <property type="entry name" value="CheY-like"/>
    <property type="match status" value="1"/>
</dbReference>
<dbReference type="AlphaFoldDB" id="A0A1F7FLP6"/>
<accession>A0A1F7FLP6</accession>
<dbReference type="Pfam" id="PF08668">
    <property type="entry name" value="HDOD"/>
    <property type="match status" value="1"/>
</dbReference>
<gene>
    <name evidence="2" type="ORF">A2519_21985</name>
</gene>
<name>A0A1F7FLP6_UNCRA</name>
<comment type="caution">
    <text evidence="2">The sequence shown here is derived from an EMBL/GenBank/DDBJ whole genome shotgun (WGS) entry which is preliminary data.</text>
</comment>
<dbReference type="InterPro" id="IPR052340">
    <property type="entry name" value="RNase_Y/CdgJ"/>
</dbReference>
<proteinExistence type="predicted"/>
<dbReference type="CDD" id="cd00077">
    <property type="entry name" value="HDc"/>
    <property type="match status" value="1"/>
</dbReference>
<dbReference type="PANTHER" id="PTHR33525:SF3">
    <property type="entry name" value="RIBONUCLEASE Y"/>
    <property type="match status" value="1"/>
</dbReference>
<sequence>MVVVLTVIQNKKENDILALALKQKSMKVISSEPNFANYVRSLQYKPDIIIMEMPAAYMDHMYFIRLLRKNKKTRKIPIISYGNTGDEGFMRELYLNGINKYYVRPLRFSVILHDFEVFLKSKFTTATVDQAEVVKKREQDFLFILDKEKLATEKIEVMVQYVGKLMAFPFTISKILSITKDMKSGAFELSRAIKADSAITTTILKVSNSVLFASRDRKISDIKEAIVRLGFNETKNIALSMSVMKMFSPEEKSMGYSRIDFWYHSLACGVIAEKIAKVTGQKYPEEAFVAGLLHDFGILLLDEFFSEIFEQIIGKTTENGTPFLQTAQELMGINQNDLVESLFAKWNIPSHIIFGIKNNLNFLVLDEHAEKPAREMAIITGLAQILAKTYNIGRECDQFVHAIPDDLLMQLKLPYGIQETFFDDVYHNINIYTRFLNLEEKKFPEEGPMTGENGEHATTLGVVDLSKRVFEPHLRYLKSQGYKLVTVQAPAELDALERSPDVLVVNTSSETPMDQIKPFFKVAKRGQGEVSDPAKIKNIPVVLFCDENTECSKIESDTNIKVLPKRIDLRNIDSFINRFVVPQAAPLSEKRPDAVQMG</sequence>
<reference evidence="2 3" key="1">
    <citation type="journal article" date="2016" name="Nat. Commun.">
        <title>Thousands of microbial genomes shed light on interconnected biogeochemical processes in an aquifer system.</title>
        <authorList>
            <person name="Anantharaman K."/>
            <person name="Brown C.T."/>
            <person name="Hug L.A."/>
            <person name="Sharon I."/>
            <person name="Castelle C.J."/>
            <person name="Probst A.J."/>
            <person name="Thomas B.C."/>
            <person name="Singh A."/>
            <person name="Wilkins M.J."/>
            <person name="Karaoz U."/>
            <person name="Brodie E.L."/>
            <person name="Williams K.H."/>
            <person name="Hubbard S.S."/>
            <person name="Banfield J.F."/>
        </authorList>
    </citation>
    <scope>NUCLEOTIDE SEQUENCE [LARGE SCALE GENOMIC DNA]</scope>
</reference>
<feature type="domain" description="HDOD" evidence="1">
    <location>
        <begin position="165"/>
        <end position="362"/>
    </location>
</feature>
<dbReference type="PROSITE" id="PS51833">
    <property type="entry name" value="HDOD"/>
    <property type="match status" value="1"/>
</dbReference>
<dbReference type="Proteomes" id="UP000179243">
    <property type="component" value="Unassembled WGS sequence"/>
</dbReference>
<organism evidence="2 3">
    <name type="scientific">Candidatus Raymondbacteria bacterium RIFOXYD12_FULL_49_13</name>
    <dbReference type="NCBI Taxonomy" id="1817890"/>
    <lineage>
        <taxon>Bacteria</taxon>
        <taxon>Raymondiibacteriota</taxon>
    </lineage>
</organism>
<evidence type="ECO:0000313" key="2">
    <source>
        <dbReference type="EMBL" id="OGK07590.1"/>
    </source>
</evidence>
<dbReference type="PANTHER" id="PTHR33525">
    <property type="match status" value="1"/>
</dbReference>
<protein>
    <recommendedName>
        <fullName evidence="1">HDOD domain-containing protein</fullName>
    </recommendedName>
</protein>
<dbReference type="SUPFAM" id="SSF109604">
    <property type="entry name" value="HD-domain/PDEase-like"/>
    <property type="match status" value="1"/>
</dbReference>
<dbReference type="Gene3D" id="1.10.3210.10">
    <property type="entry name" value="Hypothetical protein af1432"/>
    <property type="match status" value="1"/>
</dbReference>
<dbReference type="InterPro" id="IPR011006">
    <property type="entry name" value="CheY-like_superfamily"/>
</dbReference>
<evidence type="ECO:0000313" key="3">
    <source>
        <dbReference type="Proteomes" id="UP000179243"/>
    </source>
</evidence>
<evidence type="ECO:0000259" key="1">
    <source>
        <dbReference type="PROSITE" id="PS51833"/>
    </source>
</evidence>
<dbReference type="Gene3D" id="3.40.50.2300">
    <property type="match status" value="1"/>
</dbReference>